<evidence type="ECO:0000313" key="2">
    <source>
        <dbReference type="EMBL" id="PMD23047.1"/>
    </source>
</evidence>
<evidence type="ECO:0000313" key="3">
    <source>
        <dbReference type="Proteomes" id="UP000235672"/>
    </source>
</evidence>
<organism evidence="2 3">
    <name type="scientific">Hyaloscypha hepaticicola</name>
    <dbReference type="NCBI Taxonomy" id="2082293"/>
    <lineage>
        <taxon>Eukaryota</taxon>
        <taxon>Fungi</taxon>
        <taxon>Dikarya</taxon>
        <taxon>Ascomycota</taxon>
        <taxon>Pezizomycotina</taxon>
        <taxon>Leotiomycetes</taxon>
        <taxon>Helotiales</taxon>
        <taxon>Hyaloscyphaceae</taxon>
        <taxon>Hyaloscypha</taxon>
    </lineage>
</organism>
<dbReference type="AlphaFoldDB" id="A0A2J6Q9U2"/>
<feature type="compositionally biased region" description="Low complexity" evidence="1">
    <location>
        <begin position="93"/>
        <end position="104"/>
    </location>
</feature>
<gene>
    <name evidence="2" type="ORF">NA56DRAFT_702150</name>
</gene>
<evidence type="ECO:0000256" key="1">
    <source>
        <dbReference type="SAM" id="MobiDB-lite"/>
    </source>
</evidence>
<sequence>MNESVKSTTFAIDTEVSVTFSIYHKIQHTNDNKFPSPNPRGQFHALFNVVLSCYPLNLASPPSSHPTSPILQSTLPNSRPANHSSQSLLINMPSRSPDSRPSLSAFPRCDPQCDKPPSPIGCEQYSTFPWTWEMVYAGWASYGGAGIERPTVDGRCNALVGSFSSGLVQVFFFLL</sequence>
<name>A0A2J6Q9U2_9HELO</name>
<accession>A0A2J6Q9U2</accession>
<keyword evidence="3" id="KW-1185">Reference proteome</keyword>
<dbReference type="EMBL" id="KZ613476">
    <property type="protein sequence ID" value="PMD23047.1"/>
    <property type="molecule type" value="Genomic_DNA"/>
</dbReference>
<feature type="compositionally biased region" description="Polar residues" evidence="1">
    <location>
        <begin position="65"/>
        <end position="89"/>
    </location>
</feature>
<proteinExistence type="predicted"/>
<dbReference type="Proteomes" id="UP000235672">
    <property type="component" value="Unassembled WGS sequence"/>
</dbReference>
<protein>
    <submittedName>
        <fullName evidence="2">Uncharacterized protein</fullName>
    </submittedName>
</protein>
<reference evidence="2 3" key="1">
    <citation type="submission" date="2016-05" db="EMBL/GenBank/DDBJ databases">
        <title>A degradative enzymes factory behind the ericoid mycorrhizal symbiosis.</title>
        <authorList>
            <consortium name="DOE Joint Genome Institute"/>
            <person name="Martino E."/>
            <person name="Morin E."/>
            <person name="Grelet G."/>
            <person name="Kuo A."/>
            <person name="Kohler A."/>
            <person name="Daghino S."/>
            <person name="Barry K."/>
            <person name="Choi C."/>
            <person name="Cichocki N."/>
            <person name="Clum A."/>
            <person name="Copeland A."/>
            <person name="Hainaut M."/>
            <person name="Haridas S."/>
            <person name="Labutti K."/>
            <person name="Lindquist E."/>
            <person name="Lipzen A."/>
            <person name="Khouja H.-R."/>
            <person name="Murat C."/>
            <person name="Ohm R."/>
            <person name="Olson A."/>
            <person name="Spatafora J."/>
            <person name="Veneault-Fourrey C."/>
            <person name="Henrissat B."/>
            <person name="Grigoriev I."/>
            <person name="Martin F."/>
            <person name="Perotto S."/>
        </authorList>
    </citation>
    <scope>NUCLEOTIDE SEQUENCE [LARGE SCALE GENOMIC DNA]</scope>
    <source>
        <strain evidence="2 3">UAMH 7357</strain>
    </source>
</reference>
<feature type="region of interest" description="Disordered" evidence="1">
    <location>
        <begin position="65"/>
        <end position="104"/>
    </location>
</feature>